<dbReference type="InterPro" id="IPR034236">
    <property type="entry name" value="CuRO_CcO_Caa3_II"/>
</dbReference>
<evidence type="ECO:0000256" key="7">
    <source>
        <dbReference type="ARBA" id="ARBA00023004"/>
    </source>
</evidence>
<evidence type="ECO:0000256" key="11">
    <source>
        <dbReference type="PROSITE-ProRule" id="PRU00433"/>
    </source>
</evidence>
<evidence type="ECO:0000313" key="16">
    <source>
        <dbReference type="EMBL" id="MBE3637626.1"/>
    </source>
</evidence>
<evidence type="ECO:0000259" key="14">
    <source>
        <dbReference type="PROSITE" id="PS50857"/>
    </source>
</evidence>
<comment type="subcellular location">
    <subcellularLocation>
        <location evidence="1">Membrane</location>
    </subcellularLocation>
</comment>
<keyword evidence="5 11" id="KW-0479">Metal-binding</keyword>
<feature type="signal peptide" evidence="13">
    <location>
        <begin position="1"/>
        <end position="19"/>
    </location>
</feature>
<protein>
    <submittedName>
        <fullName evidence="16">C-type cytochrome</fullName>
    </submittedName>
</protein>
<dbReference type="InterPro" id="IPR036909">
    <property type="entry name" value="Cyt_c-like_dom_sf"/>
</dbReference>
<reference evidence="16" key="1">
    <citation type="submission" date="2020-09" db="EMBL/GenBank/DDBJ databases">
        <title>A novel bacterium of genus Mangrovicoccus, isolated from South China Sea.</title>
        <authorList>
            <person name="Huang H."/>
            <person name="Mo K."/>
            <person name="Hu Y."/>
        </authorList>
    </citation>
    <scope>NUCLEOTIDE SEQUENCE</scope>
    <source>
        <strain evidence="16">HB182678</strain>
    </source>
</reference>
<evidence type="ECO:0000256" key="13">
    <source>
        <dbReference type="SAM" id="SignalP"/>
    </source>
</evidence>
<dbReference type="RefSeq" id="WP_193180459.1">
    <property type="nucleotide sequence ID" value="NZ_JACVXA010000010.1"/>
</dbReference>
<evidence type="ECO:0000256" key="12">
    <source>
        <dbReference type="SAM" id="Phobius"/>
    </source>
</evidence>
<dbReference type="GO" id="GO:0042773">
    <property type="term" value="P:ATP synthesis coupled electron transport"/>
    <property type="evidence" value="ECO:0007669"/>
    <property type="project" value="TreeGrafter"/>
</dbReference>
<feature type="transmembrane region" description="Helical" evidence="12">
    <location>
        <begin position="38"/>
        <end position="60"/>
    </location>
</feature>
<dbReference type="InterPro" id="IPR002429">
    <property type="entry name" value="CcO_II-like_C"/>
</dbReference>
<keyword evidence="9 12" id="KW-0472">Membrane</keyword>
<evidence type="ECO:0000256" key="1">
    <source>
        <dbReference type="ARBA" id="ARBA00004370"/>
    </source>
</evidence>
<dbReference type="PROSITE" id="PS50857">
    <property type="entry name" value="COX2_CUA"/>
    <property type="match status" value="1"/>
</dbReference>
<keyword evidence="4 11" id="KW-0349">Heme</keyword>
<evidence type="ECO:0000256" key="4">
    <source>
        <dbReference type="ARBA" id="ARBA00022617"/>
    </source>
</evidence>
<evidence type="ECO:0000256" key="3">
    <source>
        <dbReference type="ARBA" id="ARBA00022448"/>
    </source>
</evidence>
<dbReference type="GO" id="GO:0016020">
    <property type="term" value="C:membrane"/>
    <property type="evidence" value="ECO:0007669"/>
    <property type="project" value="UniProtKB-SubCell"/>
</dbReference>
<dbReference type="PROSITE" id="PS00078">
    <property type="entry name" value="COX2"/>
    <property type="match status" value="1"/>
</dbReference>
<evidence type="ECO:0000256" key="8">
    <source>
        <dbReference type="ARBA" id="ARBA00023008"/>
    </source>
</evidence>
<evidence type="ECO:0000256" key="6">
    <source>
        <dbReference type="ARBA" id="ARBA00022982"/>
    </source>
</evidence>
<dbReference type="SUPFAM" id="SSF49503">
    <property type="entry name" value="Cupredoxins"/>
    <property type="match status" value="1"/>
</dbReference>
<keyword evidence="6" id="KW-0249">Electron transport</keyword>
<evidence type="ECO:0000256" key="10">
    <source>
        <dbReference type="ARBA" id="ARBA00047816"/>
    </source>
</evidence>
<feature type="domain" description="Cytochrome c" evidence="15">
    <location>
        <begin position="234"/>
        <end position="326"/>
    </location>
</feature>
<dbReference type="InterPro" id="IPR009056">
    <property type="entry name" value="Cyt_c-like_dom"/>
</dbReference>
<evidence type="ECO:0000256" key="2">
    <source>
        <dbReference type="ARBA" id="ARBA00007866"/>
    </source>
</evidence>
<dbReference type="GO" id="GO:0005507">
    <property type="term" value="F:copper ion binding"/>
    <property type="evidence" value="ECO:0007669"/>
    <property type="project" value="InterPro"/>
</dbReference>
<dbReference type="InterPro" id="IPR045187">
    <property type="entry name" value="CcO_II"/>
</dbReference>
<organism evidence="16 17">
    <name type="scientific">Mangrovicoccus algicola</name>
    <dbReference type="NCBI Taxonomy" id="2771008"/>
    <lineage>
        <taxon>Bacteria</taxon>
        <taxon>Pseudomonadati</taxon>
        <taxon>Pseudomonadota</taxon>
        <taxon>Alphaproteobacteria</taxon>
        <taxon>Rhodobacterales</taxon>
        <taxon>Paracoccaceae</taxon>
        <taxon>Mangrovicoccus</taxon>
    </lineage>
</organism>
<keyword evidence="12" id="KW-0812">Transmembrane</keyword>
<dbReference type="InterPro" id="IPR001505">
    <property type="entry name" value="Copper_CuA"/>
</dbReference>
<dbReference type="AlphaFoldDB" id="A0A8J6YXE4"/>
<evidence type="ECO:0000313" key="17">
    <source>
        <dbReference type="Proteomes" id="UP000609121"/>
    </source>
</evidence>
<dbReference type="GO" id="GO:0004129">
    <property type="term" value="F:cytochrome-c oxidase activity"/>
    <property type="evidence" value="ECO:0007669"/>
    <property type="project" value="UniProtKB-EC"/>
</dbReference>
<keyword evidence="7 11" id="KW-0408">Iron</keyword>
<proteinExistence type="inferred from homology"/>
<keyword evidence="17" id="KW-1185">Reference proteome</keyword>
<keyword evidence="13" id="KW-0732">Signal</keyword>
<keyword evidence="12" id="KW-1133">Transmembrane helix</keyword>
<dbReference type="SUPFAM" id="SSF46626">
    <property type="entry name" value="Cytochrome c"/>
    <property type="match status" value="1"/>
</dbReference>
<evidence type="ECO:0000256" key="5">
    <source>
        <dbReference type="ARBA" id="ARBA00022723"/>
    </source>
</evidence>
<dbReference type="CDD" id="cd04213">
    <property type="entry name" value="CuRO_CcO_Caa3_II"/>
    <property type="match status" value="1"/>
</dbReference>
<comment type="catalytic activity">
    <reaction evidence="10">
        <text>4 Fe(II)-[cytochrome c] + O2 + 8 H(+)(in) = 4 Fe(III)-[cytochrome c] + 2 H2O + 4 H(+)(out)</text>
        <dbReference type="Rhea" id="RHEA:11436"/>
        <dbReference type="Rhea" id="RHEA-COMP:10350"/>
        <dbReference type="Rhea" id="RHEA-COMP:14399"/>
        <dbReference type="ChEBI" id="CHEBI:15377"/>
        <dbReference type="ChEBI" id="CHEBI:15378"/>
        <dbReference type="ChEBI" id="CHEBI:15379"/>
        <dbReference type="ChEBI" id="CHEBI:29033"/>
        <dbReference type="ChEBI" id="CHEBI:29034"/>
        <dbReference type="EC" id="7.1.1.9"/>
    </reaction>
</comment>
<evidence type="ECO:0000259" key="15">
    <source>
        <dbReference type="PROSITE" id="PS51007"/>
    </source>
</evidence>
<dbReference type="Pfam" id="PF00034">
    <property type="entry name" value="Cytochrom_C"/>
    <property type="match status" value="1"/>
</dbReference>
<dbReference type="Pfam" id="PF00116">
    <property type="entry name" value="COX2"/>
    <property type="match status" value="1"/>
</dbReference>
<gene>
    <name evidence="16" type="ORF">ICN82_05325</name>
</gene>
<accession>A0A8J6YXE4</accession>
<keyword evidence="3" id="KW-0813">Transport</keyword>
<dbReference type="PANTHER" id="PTHR22888">
    <property type="entry name" value="CYTOCHROME C OXIDASE, SUBUNIT II"/>
    <property type="match status" value="1"/>
</dbReference>
<comment type="similarity">
    <text evidence="2">Belongs to the cytochrome c oxidase subunit 2 family.</text>
</comment>
<dbReference type="GO" id="GO:0020037">
    <property type="term" value="F:heme binding"/>
    <property type="evidence" value="ECO:0007669"/>
    <property type="project" value="InterPro"/>
</dbReference>
<comment type="caution">
    <text evidence="16">The sequence shown here is derived from an EMBL/GenBank/DDBJ whole genome shotgun (WGS) entry which is preliminary data.</text>
</comment>
<dbReference type="EMBL" id="JACVXA010000010">
    <property type="protein sequence ID" value="MBE3637626.1"/>
    <property type="molecule type" value="Genomic_DNA"/>
</dbReference>
<name>A0A8J6YXE4_9RHOB</name>
<dbReference type="InterPro" id="IPR008972">
    <property type="entry name" value="Cupredoxin"/>
</dbReference>
<dbReference type="PANTHER" id="PTHR22888:SF9">
    <property type="entry name" value="CYTOCHROME C OXIDASE SUBUNIT 2"/>
    <property type="match status" value="1"/>
</dbReference>
<dbReference type="PROSITE" id="PS51007">
    <property type="entry name" value="CYTC"/>
    <property type="match status" value="1"/>
</dbReference>
<evidence type="ECO:0000256" key="9">
    <source>
        <dbReference type="ARBA" id="ARBA00023136"/>
    </source>
</evidence>
<feature type="domain" description="Cytochrome oxidase subunit II copper A binding" evidence="14">
    <location>
        <begin position="107"/>
        <end position="223"/>
    </location>
</feature>
<sequence length="326" mass="34642">MRRAAGVLWAMLLSGPAAAARQSVIHPAGEDAALVAGLFWWLLGGAVLLWLLMNGLFLYLTRLNPVPLSRRLAEMLIIGGGVLLPTVVLAVLLGVTLQKIPMHMRPGDGLRVHVTGEEWWWRVEYWPEGADAPIVSANEIRLPAGQRTDVTLGSARVIHSFWIPALGGKLDMFPGRETRMSLLPQIPGTYRGQCAEFCGLSHALMAFEAVVMEPADFQAWLTAQAAPALPPADARAARGRAVFFAEGCGGCHAIRGTAATAGAGPDLTHLGSRTTLASATLPMTEAALAEWIADPESAKPGALMPGYGHLSGAELGDLAHYLKGLR</sequence>
<keyword evidence="8" id="KW-0186">Copper</keyword>
<feature type="transmembrane region" description="Helical" evidence="12">
    <location>
        <begin position="72"/>
        <end position="95"/>
    </location>
</feature>
<dbReference type="Proteomes" id="UP000609121">
    <property type="component" value="Unassembled WGS sequence"/>
</dbReference>
<dbReference type="Gene3D" id="2.60.40.420">
    <property type="entry name" value="Cupredoxins - blue copper proteins"/>
    <property type="match status" value="1"/>
</dbReference>
<feature type="chain" id="PRO_5035165999" evidence="13">
    <location>
        <begin position="20"/>
        <end position="326"/>
    </location>
</feature>